<protein>
    <submittedName>
        <fullName evidence="2">HAD-like protein</fullName>
    </submittedName>
</protein>
<dbReference type="PANTHER" id="PTHR43611:SF3">
    <property type="entry name" value="FLAVIN MONONUCLEOTIDE HYDROLASE 1, CHLOROPLATIC"/>
    <property type="match status" value="1"/>
</dbReference>
<dbReference type="Gene3D" id="1.10.150.240">
    <property type="entry name" value="Putative phosphatase, domain 2"/>
    <property type="match status" value="1"/>
</dbReference>
<dbReference type="SUPFAM" id="SSF56784">
    <property type="entry name" value="HAD-like"/>
    <property type="match status" value="1"/>
</dbReference>
<dbReference type="SFLD" id="SFLDS00003">
    <property type="entry name" value="Haloacid_Dehalogenase"/>
    <property type="match status" value="1"/>
</dbReference>
<dbReference type="InterPro" id="IPR036412">
    <property type="entry name" value="HAD-like_sf"/>
</dbReference>
<proteinExistence type="predicted"/>
<dbReference type="SFLD" id="SFLDG01129">
    <property type="entry name" value="C1.5:_HAD__Beta-PGM__Phosphata"/>
    <property type="match status" value="1"/>
</dbReference>
<dbReference type="GO" id="GO:0016791">
    <property type="term" value="F:phosphatase activity"/>
    <property type="evidence" value="ECO:0007669"/>
    <property type="project" value="UniProtKB-ARBA"/>
</dbReference>
<name>A0AAD6ZGC7_9AGAR</name>
<feature type="compositionally biased region" description="Polar residues" evidence="1">
    <location>
        <begin position="1"/>
        <end position="13"/>
    </location>
</feature>
<dbReference type="EMBL" id="JARIHO010000050">
    <property type="protein sequence ID" value="KAJ7321618.1"/>
    <property type="molecule type" value="Genomic_DNA"/>
</dbReference>
<sequence>MSNPSSCTSTPMPSFNPHRVSAATSPAHAINEKDLLAPIDLAPHIPRRQCDNVIFDIGDVLFTWSAETKTTISGSTLRKILRSATWFEYEKGNLGEAECYELVAREFKIQASEVAAAFQGARDSLTASPEMTALLHELKKSGARMYAMSNISAPDWEVLRHKGKREDWDLFEDVFTSAAAHERKPNLGYFRQVLSATGIDPERTAFVDDKLENVLTARSLGLKGIVFSKFEEVERQLKAMFRDPIAAAEQWLKLNAKQMKSETNTGVVLEENFAQLLILEATGDPSLVDYIEYPRLSNFFKDGGVLTTASFPYDQDTSSIALSVAPHFDEATKQSVMDEILTYRNQDKIATTYFDRGRPRIDPIVGTNVMTFFHINGRGEELSDTLDWVYDVLKHQAYADGTLYYYGPDPFFYFLSRLIAVSPAVRERFGPLFVSRITKLFGSAGDALALSMRIIAAAVVGLCDTVDHERLLSMQEVDGSWPVGWVYKYGAVDILIGNKGLTTALGMRALREVETLRADSSYGIL</sequence>
<comment type="caution">
    <text evidence="2">The sequence shown here is derived from an EMBL/GenBank/DDBJ whole genome shotgun (WGS) entry which is preliminary data.</text>
</comment>
<evidence type="ECO:0000313" key="2">
    <source>
        <dbReference type="EMBL" id="KAJ7321618.1"/>
    </source>
</evidence>
<dbReference type="InterPro" id="IPR006439">
    <property type="entry name" value="HAD-SF_hydro_IA"/>
</dbReference>
<dbReference type="Gene3D" id="3.40.50.1000">
    <property type="entry name" value="HAD superfamily/HAD-like"/>
    <property type="match status" value="1"/>
</dbReference>
<evidence type="ECO:0000313" key="3">
    <source>
        <dbReference type="Proteomes" id="UP001218218"/>
    </source>
</evidence>
<dbReference type="Proteomes" id="UP001218218">
    <property type="component" value="Unassembled WGS sequence"/>
</dbReference>
<gene>
    <name evidence="2" type="ORF">DFH08DRAFT_926523</name>
</gene>
<feature type="region of interest" description="Disordered" evidence="1">
    <location>
        <begin position="1"/>
        <end position="23"/>
    </location>
</feature>
<evidence type="ECO:0000256" key="1">
    <source>
        <dbReference type="SAM" id="MobiDB-lite"/>
    </source>
</evidence>
<dbReference type="PANTHER" id="PTHR43611">
    <property type="entry name" value="ALPHA-D-GLUCOSE 1-PHOSPHATE PHOSPHATASE"/>
    <property type="match status" value="1"/>
</dbReference>
<accession>A0AAD6ZGC7</accession>
<dbReference type="AlphaFoldDB" id="A0AAD6ZGC7"/>
<keyword evidence="3" id="KW-1185">Reference proteome</keyword>
<dbReference type="Pfam" id="PF00702">
    <property type="entry name" value="Hydrolase"/>
    <property type="match status" value="1"/>
</dbReference>
<dbReference type="InterPro" id="IPR023198">
    <property type="entry name" value="PGP-like_dom2"/>
</dbReference>
<reference evidence="2" key="1">
    <citation type="submission" date="2023-03" db="EMBL/GenBank/DDBJ databases">
        <title>Massive genome expansion in bonnet fungi (Mycena s.s.) driven by repeated elements and novel gene families across ecological guilds.</title>
        <authorList>
            <consortium name="Lawrence Berkeley National Laboratory"/>
            <person name="Harder C.B."/>
            <person name="Miyauchi S."/>
            <person name="Viragh M."/>
            <person name="Kuo A."/>
            <person name="Thoen E."/>
            <person name="Andreopoulos B."/>
            <person name="Lu D."/>
            <person name="Skrede I."/>
            <person name="Drula E."/>
            <person name="Henrissat B."/>
            <person name="Morin E."/>
            <person name="Kohler A."/>
            <person name="Barry K."/>
            <person name="LaButti K."/>
            <person name="Morin E."/>
            <person name="Salamov A."/>
            <person name="Lipzen A."/>
            <person name="Mereny Z."/>
            <person name="Hegedus B."/>
            <person name="Baldrian P."/>
            <person name="Stursova M."/>
            <person name="Weitz H."/>
            <person name="Taylor A."/>
            <person name="Grigoriev I.V."/>
            <person name="Nagy L.G."/>
            <person name="Martin F."/>
            <person name="Kauserud H."/>
        </authorList>
    </citation>
    <scope>NUCLEOTIDE SEQUENCE</scope>
    <source>
        <strain evidence="2">CBHHK002</strain>
    </source>
</reference>
<dbReference type="NCBIfam" id="TIGR01509">
    <property type="entry name" value="HAD-SF-IA-v3"/>
    <property type="match status" value="1"/>
</dbReference>
<organism evidence="2 3">
    <name type="scientific">Mycena albidolilacea</name>
    <dbReference type="NCBI Taxonomy" id="1033008"/>
    <lineage>
        <taxon>Eukaryota</taxon>
        <taxon>Fungi</taxon>
        <taxon>Dikarya</taxon>
        <taxon>Basidiomycota</taxon>
        <taxon>Agaricomycotina</taxon>
        <taxon>Agaricomycetes</taxon>
        <taxon>Agaricomycetidae</taxon>
        <taxon>Agaricales</taxon>
        <taxon>Marasmiineae</taxon>
        <taxon>Mycenaceae</taxon>
        <taxon>Mycena</taxon>
    </lineage>
</organism>
<dbReference type="InterPro" id="IPR023214">
    <property type="entry name" value="HAD_sf"/>
</dbReference>